<keyword evidence="2" id="KW-1003">Cell membrane</keyword>
<comment type="caution">
    <text evidence="8">The sequence shown here is derived from an EMBL/GenBank/DDBJ whole genome shotgun (WGS) entry which is preliminary data.</text>
</comment>
<evidence type="ECO:0000256" key="2">
    <source>
        <dbReference type="ARBA" id="ARBA00022475"/>
    </source>
</evidence>
<dbReference type="PANTHER" id="PTHR30606">
    <property type="entry name" value="LIPID A BIOSYNTHESIS LAUROYL ACYLTRANSFERASE"/>
    <property type="match status" value="1"/>
</dbReference>
<dbReference type="Pfam" id="PF03279">
    <property type="entry name" value="Lip_A_acyltrans"/>
    <property type="match status" value="1"/>
</dbReference>
<dbReference type="GO" id="GO:0016746">
    <property type="term" value="F:acyltransferase activity"/>
    <property type="evidence" value="ECO:0007669"/>
    <property type="project" value="UniProtKB-KW"/>
</dbReference>
<evidence type="ECO:0000256" key="1">
    <source>
        <dbReference type="ARBA" id="ARBA00004533"/>
    </source>
</evidence>
<keyword evidence="7" id="KW-0812">Transmembrane</keyword>
<proteinExistence type="predicted"/>
<evidence type="ECO:0000256" key="4">
    <source>
        <dbReference type="ARBA" id="ARBA00022679"/>
    </source>
</evidence>
<keyword evidence="3" id="KW-0997">Cell inner membrane</keyword>
<name>A0AAQ1ZHX1_9BACT</name>
<dbReference type="GO" id="GO:0005886">
    <property type="term" value="C:plasma membrane"/>
    <property type="evidence" value="ECO:0007669"/>
    <property type="project" value="UniProtKB-SubCell"/>
</dbReference>
<dbReference type="PANTHER" id="PTHR30606:SF10">
    <property type="entry name" value="PHOSPHATIDYLINOSITOL MANNOSIDE ACYLTRANSFERASE"/>
    <property type="match status" value="1"/>
</dbReference>
<protein>
    <submittedName>
        <fullName evidence="8">Lipid A biosynthesis lauroyl acyltransferase</fullName>
    </submittedName>
</protein>
<dbReference type="EMBL" id="UGTJ01000001">
    <property type="protein sequence ID" value="SUB79469.1"/>
    <property type="molecule type" value="Genomic_DNA"/>
</dbReference>
<dbReference type="InterPro" id="IPR004960">
    <property type="entry name" value="LipA_acyltrans"/>
</dbReference>
<evidence type="ECO:0000256" key="5">
    <source>
        <dbReference type="ARBA" id="ARBA00023136"/>
    </source>
</evidence>
<reference evidence="8 9" key="1">
    <citation type="submission" date="2018-06" db="EMBL/GenBank/DDBJ databases">
        <authorList>
            <consortium name="Pathogen Informatics"/>
            <person name="Doyle S."/>
        </authorList>
    </citation>
    <scope>NUCLEOTIDE SEQUENCE [LARGE SCALE GENOMIC DNA]</scope>
    <source>
        <strain evidence="8 9">NCTC13063</strain>
    </source>
</reference>
<accession>A0AAQ1ZHX1</accession>
<comment type="subcellular location">
    <subcellularLocation>
        <location evidence="1">Cell inner membrane</location>
    </subcellularLocation>
</comment>
<keyword evidence="6 8" id="KW-0012">Acyltransferase</keyword>
<dbReference type="GO" id="GO:0009247">
    <property type="term" value="P:glycolipid biosynthetic process"/>
    <property type="evidence" value="ECO:0007669"/>
    <property type="project" value="UniProtKB-ARBA"/>
</dbReference>
<dbReference type="CDD" id="cd07984">
    <property type="entry name" value="LPLAT_LABLAT-like"/>
    <property type="match status" value="1"/>
</dbReference>
<dbReference type="Proteomes" id="UP000255283">
    <property type="component" value="Unassembled WGS sequence"/>
</dbReference>
<evidence type="ECO:0000313" key="8">
    <source>
        <dbReference type="EMBL" id="SUB79469.1"/>
    </source>
</evidence>
<dbReference type="AlphaFoldDB" id="A0AAQ1ZHX1"/>
<keyword evidence="5 7" id="KW-0472">Membrane</keyword>
<keyword evidence="7" id="KW-1133">Transmembrane helix</keyword>
<evidence type="ECO:0000313" key="9">
    <source>
        <dbReference type="Proteomes" id="UP000255283"/>
    </source>
</evidence>
<sequence length="302" mass="35298">MGQTMNRTKEKPEWKGKTGGTLWMHRCLIWMMRHLPLRGLYAFADVFVIPFCMLFSRQGYLAIYHYFRRRRNEGVWCAFLHTYLNHCKFAEVILDRFYIYAGGKFDFDIEDNGRYLDLAKGKDGFVILSAHVGNYEAAGYTLVAENKRFNALVYAGEAETVMDYRRKMFEGNNLRMILIRDDMSHLFEMNNALAEGESVSIPADRIFGSSRHFDIDFIGAKAKFPMGPFATAVQRNLPVLAINVMKVSAKKYRLLIKQLDYADEGQSIKVRAERLAHAYARNLERVLDEYPTQWFNYFEFWN</sequence>
<evidence type="ECO:0000256" key="7">
    <source>
        <dbReference type="SAM" id="Phobius"/>
    </source>
</evidence>
<organism evidence="8 9">
    <name type="scientific">Segatella buccae</name>
    <dbReference type="NCBI Taxonomy" id="28126"/>
    <lineage>
        <taxon>Bacteria</taxon>
        <taxon>Pseudomonadati</taxon>
        <taxon>Bacteroidota</taxon>
        <taxon>Bacteroidia</taxon>
        <taxon>Bacteroidales</taxon>
        <taxon>Prevotellaceae</taxon>
        <taxon>Segatella</taxon>
    </lineage>
</organism>
<evidence type="ECO:0000256" key="3">
    <source>
        <dbReference type="ARBA" id="ARBA00022519"/>
    </source>
</evidence>
<keyword evidence="4" id="KW-0808">Transferase</keyword>
<feature type="transmembrane region" description="Helical" evidence="7">
    <location>
        <begin position="40"/>
        <end position="63"/>
    </location>
</feature>
<evidence type="ECO:0000256" key="6">
    <source>
        <dbReference type="ARBA" id="ARBA00023315"/>
    </source>
</evidence>
<gene>
    <name evidence="8" type="ORF">NCTC13063_00734</name>
</gene>